<name>A0A1F4VYM5_UNCKA</name>
<evidence type="ECO:0000313" key="1">
    <source>
        <dbReference type="EMBL" id="OGC62264.1"/>
    </source>
</evidence>
<protein>
    <submittedName>
        <fullName evidence="1">Uncharacterized protein</fullName>
    </submittedName>
</protein>
<gene>
    <name evidence="1" type="ORF">A2264_03175</name>
</gene>
<reference evidence="1 2" key="1">
    <citation type="journal article" date="2016" name="Nat. Commun.">
        <title>Thousands of microbial genomes shed light on interconnected biogeochemical processes in an aquifer system.</title>
        <authorList>
            <person name="Anantharaman K."/>
            <person name="Brown C.T."/>
            <person name="Hug L.A."/>
            <person name="Sharon I."/>
            <person name="Castelle C.J."/>
            <person name="Probst A.J."/>
            <person name="Thomas B.C."/>
            <person name="Singh A."/>
            <person name="Wilkins M.J."/>
            <person name="Karaoz U."/>
            <person name="Brodie E.L."/>
            <person name="Williams K.H."/>
            <person name="Hubbard S.S."/>
            <person name="Banfield J.F."/>
        </authorList>
    </citation>
    <scope>NUCLEOTIDE SEQUENCE [LARGE SCALE GENOMIC DNA]</scope>
</reference>
<accession>A0A1F4VYM5</accession>
<dbReference type="Proteomes" id="UP000176614">
    <property type="component" value="Unassembled WGS sequence"/>
</dbReference>
<comment type="caution">
    <text evidence="1">The sequence shown here is derived from an EMBL/GenBank/DDBJ whole genome shotgun (WGS) entry which is preliminary data.</text>
</comment>
<evidence type="ECO:0000313" key="2">
    <source>
        <dbReference type="Proteomes" id="UP000176614"/>
    </source>
</evidence>
<dbReference type="EMBL" id="MEVT01000022">
    <property type="protein sequence ID" value="OGC62264.1"/>
    <property type="molecule type" value="Genomic_DNA"/>
</dbReference>
<dbReference type="AlphaFoldDB" id="A0A1F4VYM5"/>
<organism evidence="1 2">
    <name type="scientific">candidate division WWE3 bacterium RIFOXYA2_FULL_46_9</name>
    <dbReference type="NCBI Taxonomy" id="1802636"/>
    <lineage>
        <taxon>Bacteria</taxon>
        <taxon>Katanobacteria</taxon>
    </lineage>
</organism>
<sequence>MAGASWAAFADKGEVLGSTFSVGSANIRLLQDLAGGIDPSNLVEQLTGPSFQNISPNWNQNYLVKLYNNGTSQMQLTTHARYVTTNDPQDLRTLIYVEPFKWNDANANGVLDTGEEGTSLGRKTLVKWSTEGYDLGTLATGQIQGVLLKFSTDAVSDSKQGATAIIDFVFDSIGI</sequence>
<proteinExistence type="predicted"/>